<organism evidence="2 3">
    <name type="scientific">Pleurodeles waltl</name>
    <name type="common">Iberian ribbed newt</name>
    <dbReference type="NCBI Taxonomy" id="8319"/>
    <lineage>
        <taxon>Eukaryota</taxon>
        <taxon>Metazoa</taxon>
        <taxon>Chordata</taxon>
        <taxon>Craniata</taxon>
        <taxon>Vertebrata</taxon>
        <taxon>Euteleostomi</taxon>
        <taxon>Amphibia</taxon>
        <taxon>Batrachia</taxon>
        <taxon>Caudata</taxon>
        <taxon>Salamandroidea</taxon>
        <taxon>Salamandridae</taxon>
        <taxon>Pleurodelinae</taxon>
        <taxon>Pleurodeles</taxon>
    </lineage>
</organism>
<dbReference type="Proteomes" id="UP001066276">
    <property type="component" value="Chromosome 2_1"/>
</dbReference>
<evidence type="ECO:0000313" key="2">
    <source>
        <dbReference type="EMBL" id="KAJ1199111.1"/>
    </source>
</evidence>
<dbReference type="AlphaFoldDB" id="A0AAV7VE40"/>
<reference evidence="2" key="1">
    <citation type="journal article" date="2022" name="bioRxiv">
        <title>Sequencing and chromosome-scale assembly of the giantPleurodeles waltlgenome.</title>
        <authorList>
            <person name="Brown T."/>
            <person name="Elewa A."/>
            <person name="Iarovenko S."/>
            <person name="Subramanian E."/>
            <person name="Araus A.J."/>
            <person name="Petzold A."/>
            <person name="Susuki M."/>
            <person name="Suzuki K.-i.T."/>
            <person name="Hayashi T."/>
            <person name="Toyoda A."/>
            <person name="Oliveira C."/>
            <person name="Osipova E."/>
            <person name="Leigh N.D."/>
            <person name="Simon A."/>
            <person name="Yun M.H."/>
        </authorList>
    </citation>
    <scope>NUCLEOTIDE SEQUENCE</scope>
    <source>
        <strain evidence="2">20211129_DDA</strain>
        <tissue evidence="2">Liver</tissue>
    </source>
</reference>
<sequence>MVLLNWRGIEETITVGVIPNLGEDLIIGTDYVNFTPLLEKACQENIANAWWDEAPFGTTEIEARPLRKKLSQKEKREQQQEYRDLLTPETPEPVPQTATVLTIAGTFRQAQQEDPTLKNAWQQALYPDRRSEEVRQQREEKARKKPKSGREEERQKRPPGRRQDTSEGEDGAGTLTVEQEAHHEDSSHTSGEAWHSQVRP</sequence>
<comment type="caution">
    <text evidence="2">The sequence shown here is derived from an EMBL/GenBank/DDBJ whole genome shotgun (WGS) entry which is preliminary data.</text>
</comment>
<protein>
    <recommendedName>
        <fullName evidence="4">Gag protein</fullName>
    </recommendedName>
</protein>
<dbReference type="EMBL" id="JANPWB010000003">
    <property type="protein sequence ID" value="KAJ1199111.1"/>
    <property type="molecule type" value="Genomic_DNA"/>
</dbReference>
<feature type="region of interest" description="Disordered" evidence="1">
    <location>
        <begin position="67"/>
        <end position="94"/>
    </location>
</feature>
<feature type="region of interest" description="Disordered" evidence="1">
    <location>
        <begin position="111"/>
        <end position="200"/>
    </location>
</feature>
<evidence type="ECO:0000313" key="3">
    <source>
        <dbReference type="Proteomes" id="UP001066276"/>
    </source>
</evidence>
<keyword evidence="3" id="KW-1185">Reference proteome</keyword>
<gene>
    <name evidence="2" type="ORF">NDU88_002949</name>
</gene>
<accession>A0AAV7VE40</accession>
<feature type="compositionally biased region" description="Polar residues" evidence="1">
    <location>
        <begin position="111"/>
        <end position="122"/>
    </location>
</feature>
<proteinExistence type="predicted"/>
<evidence type="ECO:0008006" key="4">
    <source>
        <dbReference type="Google" id="ProtNLM"/>
    </source>
</evidence>
<name>A0AAV7VE40_PLEWA</name>
<feature type="compositionally biased region" description="Basic and acidic residues" evidence="1">
    <location>
        <begin position="67"/>
        <end position="86"/>
    </location>
</feature>
<feature type="compositionally biased region" description="Basic and acidic residues" evidence="1">
    <location>
        <begin position="127"/>
        <end position="165"/>
    </location>
</feature>
<evidence type="ECO:0000256" key="1">
    <source>
        <dbReference type="SAM" id="MobiDB-lite"/>
    </source>
</evidence>